<feature type="compositionally biased region" description="Polar residues" evidence="5">
    <location>
        <begin position="348"/>
        <end position="362"/>
    </location>
</feature>
<feature type="compositionally biased region" description="Polar residues" evidence="5">
    <location>
        <begin position="297"/>
        <end position="317"/>
    </location>
</feature>
<dbReference type="FunFam" id="3.30.390.80:FF:000001">
    <property type="entry name" value="DNA repair protein RAD52 homolog"/>
    <property type="match status" value="1"/>
</dbReference>
<evidence type="ECO:0000313" key="6">
    <source>
        <dbReference type="EMBL" id="PCH35239.1"/>
    </source>
</evidence>
<feature type="region of interest" description="Disordered" evidence="5">
    <location>
        <begin position="610"/>
        <end position="657"/>
    </location>
</feature>
<proteinExistence type="inferred from homology"/>
<dbReference type="OMA" id="FAPQMHG"/>
<gene>
    <name evidence="6" type="ORF">WOLCODRAFT_145721</name>
</gene>
<dbReference type="GO" id="GO:0003697">
    <property type="term" value="F:single-stranded DNA binding"/>
    <property type="evidence" value="ECO:0007669"/>
    <property type="project" value="UniProtKB-ARBA"/>
</dbReference>
<organism evidence="6 7">
    <name type="scientific">Wolfiporia cocos (strain MD-104)</name>
    <name type="common">Brown rot fungus</name>
    <dbReference type="NCBI Taxonomy" id="742152"/>
    <lineage>
        <taxon>Eukaryota</taxon>
        <taxon>Fungi</taxon>
        <taxon>Dikarya</taxon>
        <taxon>Basidiomycota</taxon>
        <taxon>Agaricomycotina</taxon>
        <taxon>Agaricomycetes</taxon>
        <taxon>Polyporales</taxon>
        <taxon>Phaeolaceae</taxon>
        <taxon>Wolfiporia</taxon>
    </lineage>
</organism>
<keyword evidence="2" id="KW-0227">DNA damage</keyword>
<dbReference type="SUPFAM" id="SSF54768">
    <property type="entry name" value="dsRNA-binding domain-like"/>
    <property type="match status" value="1"/>
</dbReference>
<feature type="compositionally biased region" description="Basic and acidic residues" evidence="5">
    <location>
        <begin position="225"/>
        <end position="242"/>
    </location>
</feature>
<keyword evidence="4" id="KW-0234">DNA repair</keyword>
<feature type="compositionally biased region" description="Polar residues" evidence="5">
    <location>
        <begin position="389"/>
        <end position="407"/>
    </location>
</feature>
<feature type="compositionally biased region" description="Polar residues" evidence="5">
    <location>
        <begin position="549"/>
        <end position="566"/>
    </location>
</feature>
<evidence type="ECO:0000256" key="1">
    <source>
        <dbReference type="ARBA" id="ARBA00006638"/>
    </source>
</evidence>
<evidence type="ECO:0000256" key="5">
    <source>
        <dbReference type="SAM" id="MobiDB-lite"/>
    </source>
</evidence>
<dbReference type="GO" id="GO:0000730">
    <property type="term" value="P:DNA recombinase assembly"/>
    <property type="evidence" value="ECO:0007669"/>
    <property type="project" value="InterPro"/>
</dbReference>
<dbReference type="GO" id="GO:0006312">
    <property type="term" value="P:mitotic recombination"/>
    <property type="evidence" value="ECO:0007669"/>
    <property type="project" value="TreeGrafter"/>
</dbReference>
<evidence type="ECO:0000313" key="7">
    <source>
        <dbReference type="Proteomes" id="UP000218811"/>
    </source>
</evidence>
<dbReference type="AlphaFoldDB" id="A0A2H3J913"/>
<feature type="compositionally biased region" description="Acidic residues" evidence="5">
    <location>
        <begin position="421"/>
        <end position="443"/>
    </location>
</feature>
<feature type="compositionally biased region" description="Polar residues" evidence="5">
    <location>
        <begin position="517"/>
        <end position="534"/>
    </location>
</feature>
<dbReference type="Proteomes" id="UP000218811">
    <property type="component" value="Unassembled WGS sequence"/>
</dbReference>
<feature type="compositionally biased region" description="Polar residues" evidence="5">
    <location>
        <begin position="369"/>
        <end position="382"/>
    </location>
</feature>
<dbReference type="InterPro" id="IPR041247">
    <property type="entry name" value="Rad52_fam"/>
</dbReference>
<dbReference type="InterPro" id="IPR004585">
    <property type="entry name" value="DNA_recomb/repair_Rad52"/>
</dbReference>
<dbReference type="Gene3D" id="3.30.390.80">
    <property type="entry name" value="DNA repair protein Rad52/59/22"/>
    <property type="match status" value="1"/>
</dbReference>
<dbReference type="NCBIfam" id="TIGR00607">
    <property type="entry name" value="rad52"/>
    <property type="match status" value="1"/>
</dbReference>
<feature type="region of interest" description="Disordered" evidence="5">
    <location>
        <begin position="224"/>
        <end position="597"/>
    </location>
</feature>
<dbReference type="PANTHER" id="PTHR12132">
    <property type="entry name" value="DNA REPAIR AND RECOMBINATION PROTEIN RAD52, RAD59"/>
    <property type="match status" value="1"/>
</dbReference>
<comment type="similarity">
    <text evidence="1">Belongs to the RAD52 family.</text>
</comment>
<dbReference type="STRING" id="742152.A0A2H3J913"/>
<evidence type="ECO:0000256" key="2">
    <source>
        <dbReference type="ARBA" id="ARBA00022763"/>
    </source>
</evidence>
<dbReference type="Pfam" id="PF04098">
    <property type="entry name" value="Rad52_Rad22"/>
    <property type="match status" value="1"/>
</dbReference>
<dbReference type="GO" id="GO:0045002">
    <property type="term" value="P:double-strand break repair via single-strand annealing"/>
    <property type="evidence" value="ECO:0007669"/>
    <property type="project" value="InterPro"/>
</dbReference>
<evidence type="ECO:0000256" key="3">
    <source>
        <dbReference type="ARBA" id="ARBA00023172"/>
    </source>
</evidence>
<dbReference type="PANTHER" id="PTHR12132:SF1">
    <property type="entry name" value="DNA REPAIR PROTEIN RAD52 HOMOLOG"/>
    <property type="match status" value="1"/>
</dbReference>
<evidence type="ECO:0008006" key="8">
    <source>
        <dbReference type="Google" id="ProtNLM"/>
    </source>
</evidence>
<feature type="compositionally biased region" description="Polar residues" evidence="5">
    <location>
        <begin position="479"/>
        <end position="509"/>
    </location>
</feature>
<feature type="compositionally biased region" description="Basic and acidic residues" evidence="5">
    <location>
        <begin position="266"/>
        <end position="276"/>
    </location>
</feature>
<sequence>MSGAFSGHLIDSFLAAQQHSKGPFGQSLTGPSQLAFHGPMSFVPQMHGAFDPHTSSMFQDASYMSMSEESAQRIATLQAKLNKRLGPEYISQRPGPGGGPKLTYAEGWKIINLANEVFGFNGWSSSIVNLTTDFIDMNEDTKRISVGVTAIVRVTLRDGVYHEDVGYGLLENAKGKGAALDKCKKEAVTDAVKRTLRNFGNLLGNCLYDKTYTQEVIKIKVPPPKFDKNDLYRRPEFDESRTNPDTSAPIKHSMSAVVPAPAAIKSETKSEPHSARMDAILSVTSEQSHPAVPPHVCSTSTSNASPSVAMSTPNPKNSPGGGVFPTGLSTPVHTPATAQGHGARPSAALQNQGQRQGSSHSHGQGKDNGVQSNDQRNVSTVQAERRVSFAQQPAVGNSASSAIVSSTHPPEAAPPPHIPEDDTDEYTFASEDDAFFAEVDLGEDAGIGGPIDYDEGPASGDSMVDENGSGGEAHCGTADRSSSVQHKQPRQQPTPYAPASNNGVQQHSRTPLPRVGQSVTGNQQQRNVHGNQNPAVRDSSAGPSAVPASITTPNANGGNSQRTPTLSMGGFRFPPGVNPQTVQGGATPGPTGIGLKRSMDAMLGQNTAMSRRPAQGMGLAPHSSGGRQVQQAAAAQKREPLAALEVGESGDTKRVRR</sequence>
<dbReference type="GO" id="GO:0005634">
    <property type="term" value="C:nucleus"/>
    <property type="evidence" value="ECO:0007669"/>
    <property type="project" value="InterPro"/>
</dbReference>
<accession>A0A2H3J913</accession>
<name>A0A2H3J913_WOLCO</name>
<dbReference type="OrthoDB" id="206565at2759"/>
<evidence type="ECO:0000256" key="4">
    <source>
        <dbReference type="ARBA" id="ARBA00023204"/>
    </source>
</evidence>
<reference evidence="6 7" key="1">
    <citation type="journal article" date="2012" name="Science">
        <title>The Paleozoic origin of enzymatic lignin decomposition reconstructed from 31 fungal genomes.</title>
        <authorList>
            <person name="Floudas D."/>
            <person name="Binder M."/>
            <person name="Riley R."/>
            <person name="Barry K."/>
            <person name="Blanchette R.A."/>
            <person name="Henrissat B."/>
            <person name="Martinez A.T."/>
            <person name="Otillar R."/>
            <person name="Spatafora J.W."/>
            <person name="Yadav J.S."/>
            <person name="Aerts A."/>
            <person name="Benoit I."/>
            <person name="Boyd A."/>
            <person name="Carlson A."/>
            <person name="Copeland A."/>
            <person name="Coutinho P.M."/>
            <person name="de Vries R.P."/>
            <person name="Ferreira P."/>
            <person name="Findley K."/>
            <person name="Foster B."/>
            <person name="Gaskell J."/>
            <person name="Glotzer D."/>
            <person name="Gorecki P."/>
            <person name="Heitman J."/>
            <person name="Hesse C."/>
            <person name="Hori C."/>
            <person name="Igarashi K."/>
            <person name="Jurgens J.A."/>
            <person name="Kallen N."/>
            <person name="Kersten P."/>
            <person name="Kohler A."/>
            <person name="Kuees U."/>
            <person name="Kumar T.K.A."/>
            <person name="Kuo A."/>
            <person name="LaButti K."/>
            <person name="Larrondo L.F."/>
            <person name="Lindquist E."/>
            <person name="Ling A."/>
            <person name="Lombard V."/>
            <person name="Lucas S."/>
            <person name="Lundell T."/>
            <person name="Martin R."/>
            <person name="McLaughlin D.J."/>
            <person name="Morgenstern I."/>
            <person name="Morin E."/>
            <person name="Murat C."/>
            <person name="Nagy L.G."/>
            <person name="Nolan M."/>
            <person name="Ohm R.A."/>
            <person name="Patyshakuliyeva A."/>
            <person name="Rokas A."/>
            <person name="Ruiz-Duenas F.J."/>
            <person name="Sabat G."/>
            <person name="Salamov A."/>
            <person name="Samejima M."/>
            <person name="Schmutz J."/>
            <person name="Slot J.C."/>
            <person name="St John F."/>
            <person name="Stenlid J."/>
            <person name="Sun H."/>
            <person name="Sun S."/>
            <person name="Syed K."/>
            <person name="Tsang A."/>
            <person name="Wiebenga A."/>
            <person name="Young D."/>
            <person name="Pisabarro A."/>
            <person name="Eastwood D.C."/>
            <person name="Martin F."/>
            <person name="Cullen D."/>
            <person name="Grigoriev I.V."/>
            <person name="Hibbett D.S."/>
        </authorList>
    </citation>
    <scope>NUCLEOTIDE SEQUENCE [LARGE SCALE GENOMIC DNA]</scope>
    <source>
        <strain evidence="6 7">MD-104</strain>
    </source>
</reference>
<dbReference type="InterPro" id="IPR007232">
    <property type="entry name" value="Rad52_Rad59_Rad22"/>
</dbReference>
<keyword evidence="7" id="KW-1185">Reference proteome</keyword>
<dbReference type="EMBL" id="KB467843">
    <property type="protein sequence ID" value="PCH35239.1"/>
    <property type="molecule type" value="Genomic_DNA"/>
</dbReference>
<protein>
    <recommendedName>
        <fullName evidence="8">Recombination protein Rad52</fullName>
    </recommendedName>
</protein>
<dbReference type="InterPro" id="IPR042525">
    <property type="entry name" value="Rad52_Rad59_Rad22_sf"/>
</dbReference>
<keyword evidence="3" id="KW-0233">DNA recombination</keyword>